<protein>
    <submittedName>
        <fullName evidence="1">DUF2877 domain-containing protein</fullName>
    </submittedName>
</protein>
<organism evidence="1 2">
    <name type="scientific">Blautia liquoris</name>
    <dbReference type="NCBI Taxonomy" id="2779518"/>
    <lineage>
        <taxon>Bacteria</taxon>
        <taxon>Bacillati</taxon>
        <taxon>Bacillota</taxon>
        <taxon>Clostridia</taxon>
        <taxon>Lachnospirales</taxon>
        <taxon>Lachnospiraceae</taxon>
        <taxon>Blautia</taxon>
    </lineage>
</organism>
<sequence length="291" mass="31665">MVYAISHTTDYIAKILVSRKKGTVHSVYSKTINLKIDSFLLALQATASPISPISLITTLDEASMEKLPVIPGQQVTTTALGINIATSGETITFNYRNAFITFTRLLPMTYPNKIVPVLQQALDESHLNGFRPIFSETAAEGIVFSSLDSLLFLTFAQTKINQCTAFFKQYNYGDAASELVSLVGLGIGLTPSGDDFLCGVLAGLILCSQWLHPFSRSLKEQLERHLDNTNDISQEFLKCALRGHFGQAVMNLSSAASVQDILPAFEAIGHSSGIDSLCGIFYAISLYTPKP</sequence>
<dbReference type="Proteomes" id="UP000593601">
    <property type="component" value="Chromosome"/>
</dbReference>
<keyword evidence="2" id="KW-1185">Reference proteome</keyword>
<dbReference type="Pfam" id="PF11392">
    <property type="entry name" value="AllH"/>
    <property type="match status" value="1"/>
</dbReference>
<gene>
    <name evidence="1" type="ORF">INP51_01710</name>
</gene>
<evidence type="ECO:0000313" key="2">
    <source>
        <dbReference type="Proteomes" id="UP000593601"/>
    </source>
</evidence>
<dbReference type="InterPro" id="IPR021530">
    <property type="entry name" value="AllH-like"/>
</dbReference>
<dbReference type="RefSeq" id="WP_193736037.1">
    <property type="nucleotide sequence ID" value="NZ_CP063304.1"/>
</dbReference>
<dbReference type="EMBL" id="CP063304">
    <property type="protein sequence ID" value="QOV19717.1"/>
    <property type="molecule type" value="Genomic_DNA"/>
</dbReference>
<proteinExistence type="predicted"/>
<dbReference type="AlphaFoldDB" id="A0A7M2RJI5"/>
<dbReference type="KEGG" id="bliq:INP51_01710"/>
<evidence type="ECO:0000313" key="1">
    <source>
        <dbReference type="EMBL" id="QOV19717.1"/>
    </source>
</evidence>
<accession>A0A7M2RJI5</accession>
<reference evidence="1 2" key="1">
    <citation type="submission" date="2020-10" db="EMBL/GenBank/DDBJ databases">
        <title>Blautia liquoris sp.nov., isolated from the mud in a fermentation cellar used for the production of Chinese strong-flavoured liquor.</title>
        <authorList>
            <person name="Lu L."/>
        </authorList>
    </citation>
    <scope>NUCLEOTIDE SEQUENCE [LARGE SCALE GENOMIC DNA]</scope>
    <source>
        <strain evidence="1 2">LZLJ-3</strain>
    </source>
</reference>
<name>A0A7M2RJI5_9FIRM</name>